<name>A0ABS7Y564_9BURK</name>
<proteinExistence type="predicted"/>
<evidence type="ECO:0008006" key="4">
    <source>
        <dbReference type="Google" id="ProtNLM"/>
    </source>
</evidence>
<keyword evidence="1" id="KW-0732">Signal</keyword>
<comment type="caution">
    <text evidence="2">The sequence shown here is derived from an EMBL/GenBank/DDBJ whole genome shotgun (WGS) entry which is preliminary data.</text>
</comment>
<sequence>MRSIHFFLLLGMSTPYAAAQSQLPAPDRIIYKCQGKGTVSYSDEPCVGAERLDVVPTRGADRLSGSRRIGADVANEIRAEQFAHALKPLTGMTPSQFATASRRQYMDASSQSECRQLEAAILTIEQLERRSRAAVTESVRQDLFLLRKRYKKLAC</sequence>
<feature type="chain" id="PRO_5045325203" description="DUF4124 domain-containing protein" evidence="1">
    <location>
        <begin position="19"/>
        <end position="155"/>
    </location>
</feature>
<keyword evidence="3" id="KW-1185">Reference proteome</keyword>
<reference evidence="2 3" key="1">
    <citation type="submission" date="2021-07" db="EMBL/GenBank/DDBJ databases">
        <title>Characterization of Violacein-producing bacteria and related species.</title>
        <authorList>
            <person name="Wilson H.S."/>
            <person name="De Leon M.E."/>
        </authorList>
    </citation>
    <scope>NUCLEOTIDE SEQUENCE [LARGE SCALE GENOMIC DNA]</scope>
    <source>
        <strain evidence="2 3">HSC-2F05</strain>
    </source>
</reference>
<evidence type="ECO:0000256" key="1">
    <source>
        <dbReference type="SAM" id="SignalP"/>
    </source>
</evidence>
<dbReference type="RefSeq" id="WP_225237252.1">
    <property type="nucleotide sequence ID" value="NZ_JAHYBX010000001.1"/>
</dbReference>
<protein>
    <recommendedName>
        <fullName evidence="4">DUF4124 domain-containing protein</fullName>
    </recommendedName>
</protein>
<gene>
    <name evidence="2" type="ORF">LE190_02615</name>
</gene>
<organism evidence="2 3">
    <name type="scientific">Massilia hydrophila</name>
    <dbReference type="NCBI Taxonomy" id="3044279"/>
    <lineage>
        <taxon>Bacteria</taxon>
        <taxon>Pseudomonadati</taxon>
        <taxon>Pseudomonadota</taxon>
        <taxon>Betaproteobacteria</taxon>
        <taxon>Burkholderiales</taxon>
        <taxon>Oxalobacteraceae</taxon>
        <taxon>Telluria group</taxon>
        <taxon>Massilia</taxon>
    </lineage>
</organism>
<evidence type="ECO:0000313" key="3">
    <source>
        <dbReference type="Proteomes" id="UP001198602"/>
    </source>
</evidence>
<dbReference type="EMBL" id="JAHYBX010000001">
    <property type="protein sequence ID" value="MCA1854823.1"/>
    <property type="molecule type" value="Genomic_DNA"/>
</dbReference>
<accession>A0ABS7Y564</accession>
<dbReference type="Proteomes" id="UP001198602">
    <property type="component" value="Unassembled WGS sequence"/>
</dbReference>
<feature type="signal peptide" evidence="1">
    <location>
        <begin position="1"/>
        <end position="18"/>
    </location>
</feature>
<evidence type="ECO:0000313" key="2">
    <source>
        <dbReference type="EMBL" id="MCA1854823.1"/>
    </source>
</evidence>